<accession>A0A2N3WPF9</accession>
<evidence type="ECO:0000313" key="6">
    <source>
        <dbReference type="Proteomes" id="UP000550260"/>
    </source>
</evidence>
<dbReference type="Gene3D" id="1.10.630.10">
    <property type="entry name" value="Cytochrome P450"/>
    <property type="match status" value="1"/>
</dbReference>
<organism evidence="4 5">
    <name type="scientific">Amycolatopsis echigonensis</name>
    <dbReference type="NCBI Taxonomy" id="2576905"/>
    <lineage>
        <taxon>Bacteria</taxon>
        <taxon>Bacillati</taxon>
        <taxon>Actinomycetota</taxon>
        <taxon>Actinomycetes</taxon>
        <taxon>Pseudonocardiales</taxon>
        <taxon>Pseudonocardiaceae</taxon>
        <taxon>Amycolatopsis</taxon>
    </lineage>
</organism>
<comment type="similarity">
    <text evidence="1">Belongs to the cytochrome P450 family.</text>
</comment>
<dbReference type="RefSeq" id="WP_143271457.1">
    <property type="nucleotide sequence ID" value="NZ_JACJHR010000033.1"/>
</dbReference>
<evidence type="ECO:0000313" key="4">
    <source>
        <dbReference type="EMBL" id="PKV95766.1"/>
    </source>
</evidence>
<keyword evidence="5" id="KW-1185">Reference proteome</keyword>
<evidence type="ECO:0000313" key="3">
    <source>
        <dbReference type="EMBL" id="MBB2502021.1"/>
    </source>
</evidence>
<dbReference type="Proteomes" id="UP000550260">
    <property type="component" value="Unassembled WGS sequence"/>
</dbReference>
<evidence type="ECO:0000256" key="2">
    <source>
        <dbReference type="SAM" id="MobiDB-lite"/>
    </source>
</evidence>
<reference evidence="4 5" key="1">
    <citation type="submission" date="2017-12" db="EMBL/GenBank/DDBJ databases">
        <title>Sequencing the genomes of 1000 Actinobacteria strains.</title>
        <authorList>
            <person name="Klenk H.-P."/>
        </authorList>
    </citation>
    <scope>NUCLEOTIDE SEQUENCE [LARGE SCALE GENOMIC DNA]</scope>
    <source>
        <strain evidence="4 5">DSM 45165</strain>
    </source>
</reference>
<dbReference type="GO" id="GO:0016705">
    <property type="term" value="F:oxidoreductase activity, acting on paired donors, with incorporation or reduction of molecular oxygen"/>
    <property type="evidence" value="ECO:0007669"/>
    <property type="project" value="InterPro"/>
</dbReference>
<feature type="compositionally biased region" description="Basic residues" evidence="2">
    <location>
        <begin position="189"/>
        <end position="200"/>
    </location>
</feature>
<dbReference type="AlphaFoldDB" id="A0A2N3WPF9"/>
<dbReference type="EMBL" id="JACJHR010000033">
    <property type="protein sequence ID" value="MBB2502021.1"/>
    <property type="molecule type" value="Genomic_DNA"/>
</dbReference>
<dbReference type="GO" id="GO:0020037">
    <property type="term" value="F:heme binding"/>
    <property type="evidence" value="ECO:0007669"/>
    <property type="project" value="InterPro"/>
</dbReference>
<dbReference type="SUPFAM" id="SSF48264">
    <property type="entry name" value="Cytochrome P450"/>
    <property type="match status" value="1"/>
</dbReference>
<evidence type="ECO:0000256" key="1">
    <source>
        <dbReference type="ARBA" id="ARBA00010617"/>
    </source>
</evidence>
<feature type="region of interest" description="Disordered" evidence="2">
    <location>
        <begin position="165"/>
        <end position="200"/>
    </location>
</feature>
<gene>
    <name evidence="4" type="ORF">ATK30_6696</name>
    <name evidence="3" type="ORF">H5411_23175</name>
</gene>
<proteinExistence type="inferred from homology"/>
<dbReference type="GO" id="GO:0004497">
    <property type="term" value="F:monooxygenase activity"/>
    <property type="evidence" value="ECO:0007669"/>
    <property type="project" value="InterPro"/>
</dbReference>
<sequence>MTNAADVVRLDPSDPAFTADRHTAYRRLRETSPIARTVVNGQDSWLLTGYADVEMALKSAKNTVQPHPGEFPAHFGTGPTAEFYRFSLPNVDAPAHTRLCELASPAFQPRTVKRMRVRVEEIIVRGLGELPGRDEMVGFGRECAVKIPALIGAACCTRRCGRRAGSWTGCRVSTPCSARARSRPSSSRKPTRRGRVSQHR</sequence>
<evidence type="ECO:0008006" key="7">
    <source>
        <dbReference type="Google" id="ProtNLM"/>
    </source>
</evidence>
<dbReference type="EMBL" id="PJMY01000003">
    <property type="protein sequence ID" value="PKV95766.1"/>
    <property type="molecule type" value="Genomic_DNA"/>
</dbReference>
<accession>A0A8E2B5D9</accession>
<dbReference type="Proteomes" id="UP000233750">
    <property type="component" value="Unassembled WGS sequence"/>
</dbReference>
<dbReference type="OrthoDB" id="502624at2"/>
<comment type="caution">
    <text evidence="4">The sequence shown here is derived from an EMBL/GenBank/DDBJ whole genome shotgun (WGS) entry which is preliminary data.</text>
</comment>
<evidence type="ECO:0000313" key="5">
    <source>
        <dbReference type="Proteomes" id="UP000233750"/>
    </source>
</evidence>
<name>A0A2N3WPF9_9PSEU</name>
<dbReference type="GO" id="GO:0005506">
    <property type="term" value="F:iron ion binding"/>
    <property type="evidence" value="ECO:0007669"/>
    <property type="project" value="InterPro"/>
</dbReference>
<dbReference type="InterPro" id="IPR036396">
    <property type="entry name" value="Cyt_P450_sf"/>
</dbReference>
<dbReference type="PANTHER" id="PTHR46696">
    <property type="entry name" value="P450, PUTATIVE (EUROFUNG)-RELATED"/>
    <property type="match status" value="1"/>
</dbReference>
<protein>
    <recommendedName>
        <fullName evidence="7">Cytochrome P450</fullName>
    </recommendedName>
</protein>
<dbReference type="PANTHER" id="PTHR46696:SF6">
    <property type="entry name" value="P450, PUTATIVE (EUROFUNG)-RELATED"/>
    <property type="match status" value="1"/>
</dbReference>
<reference evidence="3 6" key="2">
    <citation type="submission" date="2020-08" db="EMBL/GenBank/DDBJ databases">
        <title>Amycolatopsis echigonensis JCM 21831.</title>
        <authorList>
            <person name="Tedsree N."/>
            <person name="Kuncharoen N."/>
            <person name="Likhitwitayawuid K."/>
            <person name="Tanasupawat S."/>
        </authorList>
    </citation>
    <scope>NUCLEOTIDE SEQUENCE [LARGE SCALE GENOMIC DNA]</scope>
    <source>
        <strain evidence="3 6">JCM 21831</strain>
    </source>
</reference>
<feature type="compositionally biased region" description="Low complexity" evidence="2">
    <location>
        <begin position="173"/>
        <end position="188"/>
    </location>
</feature>